<dbReference type="Pfam" id="PF12228">
    <property type="entry name" value="DUF3604"/>
    <property type="match status" value="1"/>
</dbReference>
<dbReference type="InterPro" id="IPR022028">
    <property type="entry name" value="DUF3604"/>
</dbReference>
<dbReference type="AlphaFoldDB" id="A0A3B0X3L4"/>
<gene>
    <name evidence="1" type="ORF">MNBD_GAMMA11-399</name>
</gene>
<protein>
    <submittedName>
        <fullName evidence="1">Uncharacterized protein</fullName>
    </submittedName>
</protein>
<evidence type="ECO:0000313" key="1">
    <source>
        <dbReference type="EMBL" id="VAW58062.1"/>
    </source>
</evidence>
<name>A0A3B0X3L4_9ZZZZ</name>
<sequence>MLDLMPITGFTLDLKTASYTNAIGDAQLLAGWSDPEFDPKLKAFYYARVLEIPTPRWVAYDEARFNIKGLMRVCSAISLAMKMPVVLRA</sequence>
<dbReference type="EMBL" id="UOFG01000012">
    <property type="protein sequence ID" value="VAW58062.1"/>
    <property type="molecule type" value="Genomic_DNA"/>
</dbReference>
<organism evidence="1">
    <name type="scientific">hydrothermal vent metagenome</name>
    <dbReference type="NCBI Taxonomy" id="652676"/>
    <lineage>
        <taxon>unclassified sequences</taxon>
        <taxon>metagenomes</taxon>
        <taxon>ecological metagenomes</taxon>
    </lineage>
</organism>
<accession>A0A3B0X3L4</accession>
<proteinExistence type="predicted"/>
<reference evidence="1" key="1">
    <citation type="submission" date="2018-06" db="EMBL/GenBank/DDBJ databases">
        <authorList>
            <person name="Zhirakovskaya E."/>
        </authorList>
    </citation>
    <scope>NUCLEOTIDE SEQUENCE</scope>
</reference>